<keyword evidence="2" id="KW-1133">Transmembrane helix</keyword>
<proteinExistence type="predicted"/>
<evidence type="ECO:0000313" key="3">
    <source>
        <dbReference type="EMBL" id="GIH23958.1"/>
    </source>
</evidence>
<name>A0A919UN44_9ACTN</name>
<keyword evidence="4" id="KW-1185">Reference proteome</keyword>
<evidence type="ECO:0008006" key="5">
    <source>
        <dbReference type="Google" id="ProtNLM"/>
    </source>
</evidence>
<sequence length="406" mass="42394">MRVHAGRLHRGDPTAKLTDTRGSRVRAGVGRASAIIFAAVLMLLTGVTTPAHATVLGFQNVQSSAAWIDSNSDGLADGCRIWADMAIECTLSTGTGFSSTFIEIGDLGYGAGRAWADFNGDRAADYCRIVGTGSLMLQCTVSAHNDFGQTFTSGAVDAGWDAGRAWVDFNGDGKADYCRVVGLSSKSVQCTVSGGDGWDDTFQSAPLDAGYDAGRSWVDANGDGKSDFCRIVGFWDKSVQCTFSTGTGTGFGRTVTSAPLDPGYDDSRRWGDVNGDSKADYCRIVGSVNYSSTTVRCTLATGNGFGSSFTSATMDAGYGGTGTWADVNADGKDDYCRDTGGNRGTCTLSTGGGFGTTFSGTGPGGTTRWADFNADGRADFCQFINENDLACRVSLGTSFGATFRNN</sequence>
<comment type="caution">
    <text evidence="3">The sequence shown here is derived from an EMBL/GenBank/DDBJ whole genome shotgun (WGS) entry which is preliminary data.</text>
</comment>
<evidence type="ECO:0000256" key="2">
    <source>
        <dbReference type="SAM" id="Phobius"/>
    </source>
</evidence>
<dbReference type="Proteomes" id="UP000640052">
    <property type="component" value="Unassembled WGS sequence"/>
</dbReference>
<organism evidence="3 4">
    <name type="scientific">Acrocarpospora phusangensis</name>
    <dbReference type="NCBI Taxonomy" id="1070424"/>
    <lineage>
        <taxon>Bacteria</taxon>
        <taxon>Bacillati</taxon>
        <taxon>Actinomycetota</taxon>
        <taxon>Actinomycetes</taxon>
        <taxon>Streptosporangiales</taxon>
        <taxon>Streptosporangiaceae</taxon>
        <taxon>Acrocarpospora</taxon>
    </lineage>
</organism>
<dbReference type="SUPFAM" id="SSF69318">
    <property type="entry name" value="Integrin alpha N-terminal domain"/>
    <property type="match status" value="1"/>
</dbReference>
<evidence type="ECO:0000313" key="4">
    <source>
        <dbReference type="Proteomes" id="UP000640052"/>
    </source>
</evidence>
<dbReference type="EMBL" id="BOOA01000014">
    <property type="protein sequence ID" value="GIH23958.1"/>
    <property type="molecule type" value="Genomic_DNA"/>
</dbReference>
<dbReference type="AlphaFoldDB" id="A0A919UN44"/>
<feature type="region of interest" description="Disordered" evidence="1">
    <location>
        <begin position="1"/>
        <end position="20"/>
    </location>
</feature>
<accession>A0A919UN44</accession>
<keyword evidence="2" id="KW-0472">Membrane</keyword>
<feature type="compositionally biased region" description="Basic and acidic residues" evidence="1">
    <location>
        <begin position="9"/>
        <end position="20"/>
    </location>
</feature>
<evidence type="ECO:0000256" key="1">
    <source>
        <dbReference type="SAM" id="MobiDB-lite"/>
    </source>
</evidence>
<feature type="transmembrane region" description="Helical" evidence="2">
    <location>
        <begin position="34"/>
        <end position="53"/>
    </location>
</feature>
<protein>
    <recommendedName>
        <fullName evidence="5">VCBS repeat-containing protein</fullName>
    </recommendedName>
</protein>
<reference evidence="3" key="1">
    <citation type="submission" date="2021-01" db="EMBL/GenBank/DDBJ databases">
        <title>Whole genome shotgun sequence of Acrocarpospora phusangensis NBRC 108782.</title>
        <authorList>
            <person name="Komaki H."/>
            <person name="Tamura T."/>
        </authorList>
    </citation>
    <scope>NUCLEOTIDE SEQUENCE</scope>
    <source>
        <strain evidence="3">NBRC 108782</strain>
    </source>
</reference>
<keyword evidence="2" id="KW-0812">Transmembrane</keyword>
<dbReference type="InterPro" id="IPR028994">
    <property type="entry name" value="Integrin_alpha_N"/>
</dbReference>
<gene>
    <name evidence="3" type="ORF">Aph01nite_22680</name>
</gene>